<protein>
    <submittedName>
        <fullName evidence="1">Muramoyltetrapeptide carboxypeptidase</fullName>
    </submittedName>
</protein>
<dbReference type="EMBL" id="FWXZ01000006">
    <property type="protein sequence ID" value="SMC81326.1"/>
    <property type="molecule type" value="Genomic_DNA"/>
</dbReference>
<gene>
    <name evidence="1" type="ORF">SAMN06297397_2670</name>
</gene>
<evidence type="ECO:0000313" key="1">
    <source>
        <dbReference type="EMBL" id="SMC81326.1"/>
    </source>
</evidence>
<keyword evidence="1" id="KW-0378">Hydrolase</keyword>
<keyword evidence="2" id="KW-1185">Reference proteome</keyword>
<dbReference type="Proteomes" id="UP000192328">
    <property type="component" value="Unassembled WGS sequence"/>
</dbReference>
<accession>A0AC61PP31</accession>
<name>A0AC61PP31_9FIRM</name>
<proteinExistence type="predicted"/>
<keyword evidence="1" id="KW-0645">Protease</keyword>
<organism evidence="1 2">
    <name type="scientific">Aristaeella lactis</name>
    <dbReference type="NCBI Taxonomy" id="3046383"/>
    <lineage>
        <taxon>Bacteria</taxon>
        <taxon>Bacillati</taxon>
        <taxon>Bacillota</taxon>
        <taxon>Clostridia</taxon>
        <taxon>Eubacteriales</taxon>
        <taxon>Aristaeellaceae</taxon>
        <taxon>Aristaeella</taxon>
    </lineage>
</organism>
<reference evidence="1" key="1">
    <citation type="submission" date="2017-04" db="EMBL/GenBank/DDBJ databases">
        <authorList>
            <person name="Varghese N."/>
            <person name="Submissions S."/>
        </authorList>
    </citation>
    <scope>NUCLEOTIDE SEQUENCE</scope>
    <source>
        <strain evidence="1">WTE2008</strain>
    </source>
</reference>
<comment type="caution">
    <text evidence="1">The sequence shown here is derived from an EMBL/GenBank/DDBJ whole genome shotgun (WGS) entry which is preliminary data.</text>
</comment>
<sequence length="301" mass="32871">MLPPLLQSGNLIGLASPSWLATEESIAPSVTALESLGYRVRLAPQIFAHGWDYAATPEERAESFNALIRDPEVRLVFFGGGEGADDIVPLLDYEAARRDPKLYLSYSDGTSILNPIHAKTGLVTLYGQTPGRFPDTIAKYPTDYNLRQFTAFTTTRPKRHTAAAPWRTLVPGRAAGMLVGGYLANTIFAAATGQLLPEVAGDLILFVEDNKMFNGIEAFSAHIARLEQCGIMPRVRGLLFGLYSVPADEQVLTRLTRLGEKWNIPVAYSDDFGHGENSAILPIGVRAALDAGKCTLEYDWE</sequence>
<keyword evidence="1" id="KW-0121">Carboxypeptidase</keyword>
<evidence type="ECO:0000313" key="2">
    <source>
        <dbReference type="Proteomes" id="UP000192328"/>
    </source>
</evidence>